<proteinExistence type="predicted"/>
<dbReference type="EMBL" id="QUMU01000009">
    <property type="protein sequence ID" value="REG27993.1"/>
    <property type="molecule type" value="Genomic_DNA"/>
</dbReference>
<dbReference type="Proteomes" id="UP000256345">
    <property type="component" value="Unassembled WGS sequence"/>
</dbReference>
<accession>A0ABX9JVW9</accession>
<name>A0ABX9JVW9_9BACT</name>
<comment type="caution">
    <text evidence="1">The sequence shown here is derived from an EMBL/GenBank/DDBJ whole genome shotgun (WGS) entry which is preliminary data.</text>
</comment>
<gene>
    <name evidence="1" type="ORF">ATI61_109335</name>
</gene>
<evidence type="ECO:0000313" key="1">
    <source>
        <dbReference type="EMBL" id="REG27993.1"/>
    </source>
</evidence>
<evidence type="ECO:0008006" key="3">
    <source>
        <dbReference type="Google" id="ProtNLM"/>
    </source>
</evidence>
<keyword evidence="2" id="KW-1185">Reference proteome</keyword>
<reference evidence="1 2" key="1">
    <citation type="submission" date="2018-08" db="EMBL/GenBank/DDBJ databases">
        <title>Genomic Encyclopedia of Archaeal and Bacterial Type Strains, Phase II (KMG-II): from individual species to whole genera.</title>
        <authorList>
            <person name="Goeker M."/>
        </authorList>
    </citation>
    <scope>NUCLEOTIDE SEQUENCE [LARGE SCALE GENOMIC DNA]</scope>
    <source>
        <strain evidence="1 2">DSM 2261</strain>
    </source>
</reference>
<evidence type="ECO:0000313" key="2">
    <source>
        <dbReference type="Proteomes" id="UP000256345"/>
    </source>
</evidence>
<protein>
    <recommendedName>
        <fullName evidence="3">Lipoprotein</fullName>
    </recommendedName>
</protein>
<dbReference type="RefSeq" id="WP_047854565.1">
    <property type="nucleotide sequence ID" value="NZ_CP011509.1"/>
</dbReference>
<dbReference type="PROSITE" id="PS51257">
    <property type="entry name" value="PROKAR_LIPOPROTEIN"/>
    <property type="match status" value="1"/>
</dbReference>
<organism evidence="1 2">
    <name type="scientific">Archangium gephyra</name>
    <dbReference type="NCBI Taxonomy" id="48"/>
    <lineage>
        <taxon>Bacteria</taxon>
        <taxon>Pseudomonadati</taxon>
        <taxon>Myxococcota</taxon>
        <taxon>Myxococcia</taxon>
        <taxon>Myxococcales</taxon>
        <taxon>Cystobacterineae</taxon>
        <taxon>Archangiaceae</taxon>
        <taxon>Archangium</taxon>
    </lineage>
</organism>
<sequence length="96" mass="9777">MRSAIIAGLMAVGMLAGCGGTTTDRSGEVHLVCADGTACTGSADECAAMKCGESEGTKHAQEFSMICCDGSECYTPGAPSICIDYCNRYGDGSWCG</sequence>